<feature type="transmembrane region" description="Helical" evidence="1">
    <location>
        <begin position="74"/>
        <end position="98"/>
    </location>
</feature>
<evidence type="ECO:0000313" key="3">
    <source>
        <dbReference type="Proteomes" id="UP001342826"/>
    </source>
</evidence>
<dbReference type="EMBL" id="JARTFS010000013">
    <property type="protein sequence ID" value="MED4402739.1"/>
    <property type="molecule type" value="Genomic_DNA"/>
</dbReference>
<feature type="transmembrane region" description="Helical" evidence="1">
    <location>
        <begin position="202"/>
        <end position="220"/>
    </location>
</feature>
<keyword evidence="1" id="KW-1133">Transmembrane helix</keyword>
<sequence>MFYIVIWLIVAVISFILFKKSAGTMTLLKPNILSIVFYYSLFISSFIGSLLIALNIDKHYMIDLLADDRFRTIGFFAICFVMIMLPLSMLFVTKLIGFNPEKEFNDYINAPVQIENDKMTYLIFVGFTGLSCLSILYTVYHLHSIPILELLRGSSNLAELRIDAARNFGGNTLIRNIFAIGLTPLLSMITFIYSYKTRQLRWILLFFITTGGAVFIQIYDLAKGPIFFYLLMFILLLLYLNIIKLNWRRIAILGGAGIAAIVVMYVFIQGVEDIDQFFDYNRGPIGRLILTQIAGFYFHLELFTDRMPLLFGQSLPSSITGLYDIEQVRSARLAMEVYFPTRVEEGTAGVLNTLFAGEAFANFGYIGMIIGTVYVGVFIQLVYIAFLRIPKNPLFIALFIYFTVNIPRVVIGGFTDFLLNILWIALIIILTSPFIVLKVYRLFIRRRKELDSNIG</sequence>
<dbReference type="Proteomes" id="UP001342826">
    <property type="component" value="Unassembled WGS sequence"/>
</dbReference>
<organism evidence="2 3">
    <name type="scientific">Metabacillus fastidiosus</name>
    <dbReference type="NCBI Taxonomy" id="1458"/>
    <lineage>
        <taxon>Bacteria</taxon>
        <taxon>Bacillati</taxon>
        <taxon>Bacillota</taxon>
        <taxon>Bacilli</taxon>
        <taxon>Bacillales</taxon>
        <taxon>Bacillaceae</taxon>
        <taxon>Metabacillus</taxon>
    </lineage>
</organism>
<protein>
    <submittedName>
        <fullName evidence="2">O-antigen ligase</fullName>
    </submittedName>
</protein>
<feature type="transmembrane region" description="Helical" evidence="1">
    <location>
        <begin position="35"/>
        <end position="54"/>
    </location>
</feature>
<proteinExistence type="predicted"/>
<reference evidence="2 3" key="1">
    <citation type="submission" date="2023-03" db="EMBL/GenBank/DDBJ databases">
        <title>Bacillus Genome Sequencing.</title>
        <authorList>
            <person name="Dunlap C."/>
        </authorList>
    </citation>
    <scope>NUCLEOTIDE SEQUENCE [LARGE SCALE GENOMIC DNA]</scope>
    <source>
        <strain evidence="2 3">NRS-1717</strain>
    </source>
</reference>
<gene>
    <name evidence="2" type="ORF">P9271_15650</name>
</gene>
<evidence type="ECO:0000256" key="1">
    <source>
        <dbReference type="SAM" id="Phobius"/>
    </source>
</evidence>
<dbReference type="RefSeq" id="WP_328015532.1">
    <property type="nucleotide sequence ID" value="NZ_JARTFS010000013.1"/>
</dbReference>
<feature type="transmembrane region" description="Helical" evidence="1">
    <location>
        <begin position="173"/>
        <end position="195"/>
    </location>
</feature>
<feature type="transmembrane region" description="Helical" evidence="1">
    <location>
        <begin position="6"/>
        <end position="28"/>
    </location>
</feature>
<dbReference type="GO" id="GO:0016874">
    <property type="term" value="F:ligase activity"/>
    <property type="evidence" value="ECO:0007669"/>
    <property type="project" value="UniProtKB-KW"/>
</dbReference>
<comment type="caution">
    <text evidence="2">The sequence shown here is derived from an EMBL/GenBank/DDBJ whole genome shotgun (WGS) entry which is preliminary data.</text>
</comment>
<feature type="transmembrane region" description="Helical" evidence="1">
    <location>
        <begin position="250"/>
        <end position="268"/>
    </location>
</feature>
<keyword evidence="1" id="KW-0812">Transmembrane</keyword>
<name>A0ABU6P047_9BACI</name>
<feature type="transmembrane region" description="Helical" evidence="1">
    <location>
        <begin position="394"/>
        <end position="411"/>
    </location>
</feature>
<dbReference type="NCBIfam" id="TIGR04370">
    <property type="entry name" value="glyco_rpt_poly"/>
    <property type="match status" value="1"/>
</dbReference>
<feature type="transmembrane region" description="Helical" evidence="1">
    <location>
        <begin position="119"/>
        <end position="140"/>
    </location>
</feature>
<evidence type="ECO:0000313" key="2">
    <source>
        <dbReference type="EMBL" id="MED4402739.1"/>
    </source>
</evidence>
<keyword evidence="2" id="KW-0436">Ligase</keyword>
<feature type="transmembrane region" description="Helical" evidence="1">
    <location>
        <begin position="417"/>
        <end position="440"/>
    </location>
</feature>
<keyword evidence="3" id="KW-1185">Reference proteome</keyword>
<feature type="transmembrane region" description="Helical" evidence="1">
    <location>
        <begin position="226"/>
        <end position="243"/>
    </location>
</feature>
<accession>A0ABU6P047</accession>
<feature type="transmembrane region" description="Helical" evidence="1">
    <location>
        <begin position="363"/>
        <end position="387"/>
    </location>
</feature>
<keyword evidence="1" id="KW-0472">Membrane</keyword>